<proteinExistence type="predicted"/>
<sequence length="368" mass="41137">MLPILFEVMKLVYRHYDPAKAPVDIDLTKNKGYLTYETAEWDPFNPVRATLHLEEVRGKSTRIHFLIDLLYPCIRDQVTRKQHRTPPDVFCLLEELKSYVNETLKSRRASREIGYYRRLLNNNLLSREEFRRYRGKESGSGWGGTCPVCSNSANGTGSQLIACVLCGTLGCAKNGCRGYDINGIVQSVNNPGETYCRPCNGTAEHARLVPCHQCHARWFNPRRHPMCVGRPGYLIDINLPTMTGGLIFHSLKKSFKVPSLQHPPTMAPCGECWGEDNSEWLSCGNPTCWSIGGVVCKACSPSGGTKCAGGRTWFCDECANQLSSSRCRDKGNEEQIERDLEAIFGPRGYLKLQGSGQLTNSGQLQIFS</sequence>
<dbReference type="AlphaFoldDB" id="A0A9P5Y9J0"/>
<protein>
    <submittedName>
        <fullName evidence="1">Uncharacterized protein</fullName>
    </submittedName>
</protein>
<name>A0A9P5Y9J0_9AGAR</name>
<evidence type="ECO:0000313" key="2">
    <source>
        <dbReference type="Proteomes" id="UP000807353"/>
    </source>
</evidence>
<dbReference type="Proteomes" id="UP000807353">
    <property type="component" value="Unassembled WGS sequence"/>
</dbReference>
<keyword evidence="2" id="KW-1185">Reference proteome</keyword>
<dbReference type="EMBL" id="MU150261">
    <property type="protein sequence ID" value="KAF9463610.1"/>
    <property type="molecule type" value="Genomic_DNA"/>
</dbReference>
<evidence type="ECO:0000313" key="1">
    <source>
        <dbReference type="EMBL" id="KAF9463610.1"/>
    </source>
</evidence>
<reference evidence="1" key="1">
    <citation type="submission" date="2020-11" db="EMBL/GenBank/DDBJ databases">
        <authorList>
            <consortium name="DOE Joint Genome Institute"/>
            <person name="Ahrendt S."/>
            <person name="Riley R."/>
            <person name="Andreopoulos W."/>
            <person name="Labutti K."/>
            <person name="Pangilinan J."/>
            <person name="Ruiz-Duenas F.J."/>
            <person name="Barrasa J.M."/>
            <person name="Sanchez-Garcia M."/>
            <person name="Camarero S."/>
            <person name="Miyauchi S."/>
            <person name="Serrano A."/>
            <person name="Linde D."/>
            <person name="Babiker R."/>
            <person name="Drula E."/>
            <person name="Ayuso-Fernandez I."/>
            <person name="Pacheco R."/>
            <person name="Padilla G."/>
            <person name="Ferreira P."/>
            <person name="Barriuso J."/>
            <person name="Kellner H."/>
            <person name="Castanera R."/>
            <person name="Alfaro M."/>
            <person name="Ramirez L."/>
            <person name="Pisabarro A.G."/>
            <person name="Kuo A."/>
            <person name="Tritt A."/>
            <person name="Lipzen A."/>
            <person name="He G."/>
            <person name="Yan M."/>
            <person name="Ng V."/>
            <person name="Cullen D."/>
            <person name="Martin F."/>
            <person name="Rosso M.-N."/>
            <person name="Henrissat B."/>
            <person name="Hibbett D."/>
            <person name="Martinez A.T."/>
            <person name="Grigoriev I.V."/>
        </authorList>
    </citation>
    <scope>NUCLEOTIDE SEQUENCE</scope>
    <source>
        <strain evidence="1">CBS 247.69</strain>
    </source>
</reference>
<comment type="caution">
    <text evidence="1">The sequence shown here is derived from an EMBL/GenBank/DDBJ whole genome shotgun (WGS) entry which is preliminary data.</text>
</comment>
<gene>
    <name evidence="1" type="ORF">BDZ94DRAFT_1258693</name>
</gene>
<organism evidence="1 2">
    <name type="scientific">Collybia nuda</name>
    <dbReference type="NCBI Taxonomy" id="64659"/>
    <lineage>
        <taxon>Eukaryota</taxon>
        <taxon>Fungi</taxon>
        <taxon>Dikarya</taxon>
        <taxon>Basidiomycota</taxon>
        <taxon>Agaricomycotina</taxon>
        <taxon>Agaricomycetes</taxon>
        <taxon>Agaricomycetidae</taxon>
        <taxon>Agaricales</taxon>
        <taxon>Tricholomatineae</taxon>
        <taxon>Clitocybaceae</taxon>
        <taxon>Collybia</taxon>
    </lineage>
</organism>
<accession>A0A9P5Y9J0</accession>